<comment type="caution">
    <text evidence="1">The sequence shown here is derived from an EMBL/GenBank/DDBJ whole genome shotgun (WGS) entry which is preliminary data.</text>
</comment>
<accession>A0A366L7S6</accession>
<dbReference type="OrthoDB" id="759265at2"/>
<name>A0A366L7S6_9SPHI</name>
<gene>
    <name evidence="1" type="ORF">DRW42_05650</name>
</gene>
<evidence type="ECO:0008006" key="3">
    <source>
        <dbReference type="Google" id="ProtNLM"/>
    </source>
</evidence>
<reference evidence="1 2" key="1">
    <citation type="submission" date="2018-07" db="EMBL/GenBank/DDBJ databases">
        <title>A draft genome of a endophytic bacteria, a new species of Pedobacter.</title>
        <authorList>
            <person name="Zhang Z.D."/>
            <person name="Chen Z.J."/>
        </authorList>
    </citation>
    <scope>NUCLEOTIDE SEQUENCE [LARGE SCALE GENOMIC DNA]</scope>
    <source>
        <strain evidence="1 2">RS10</strain>
    </source>
</reference>
<evidence type="ECO:0000313" key="2">
    <source>
        <dbReference type="Proteomes" id="UP000252081"/>
    </source>
</evidence>
<dbReference type="Proteomes" id="UP000252081">
    <property type="component" value="Unassembled WGS sequence"/>
</dbReference>
<organism evidence="1 2">
    <name type="scientific">Pedobacter miscanthi</name>
    <dbReference type="NCBI Taxonomy" id="2259170"/>
    <lineage>
        <taxon>Bacteria</taxon>
        <taxon>Pseudomonadati</taxon>
        <taxon>Bacteroidota</taxon>
        <taxon>Sphingobacteriia</taxon>
        <taxon>Sphingobacteriales</taxon>
        <taxon>Sphingobacteriaceae</taxon>
        <taxon>Pedobacter</taxon>
    </lineage>
</organism>
<keyword evidence="2" id="KW-1185">Reference proteome</keyword>
<dbReference type="SUPFAM" id="SSF51206">
    <property type="entry name" value="cAMP-binding domain-like"/>
    <property type="match status" value="1"/>
</dbReference>
<dbReference type="InterPro" id="IPR014710">
    <property type="entry name" value="RmlC-like_jellyroll"/>
</dbReference>
<dbReference type="InterPro" id="IPR018490">
    <property type="entry name" value="cNMP-bd_dom_sf"/>
</dbReference>
<dbReference type="AlphaFoldDB" id="A0A366L7S6"/>
<sequence length="219" mass="25595">MDVAYIKYFYKVFLPLLDRVKDRAALRFLYRHTAFFTIQKGKPLFRPNSTAANGSIIIIADGLVNGFLLNKDAEQANIWLGKPGSIYICDDFSFTDHTFNLLAIEDTVVLIIDKKELEEGCNWYPSLDSLFNFYLLRNAMADANNRNILFRMQNIENKTRLFRRMYPGLSERIPAELLLSYLEPHLALRSEHDIQLDEIFNEKLIHKPWSLMLKETYFG</sequence>
<evidence type="ECO:0000313" key="1">
    <source>
        <dbReference type="EMBL" id="RBQ09927.1"/>
    </source>
</evidence>
<protein>
    <recommendedName>
        <fullName evidence="3">Crp/Fnr family transcriptional regulator</fullName>
    </recommendedName>
</protein>
<dbReference type="EMBL" id="QNQU01000004">
    <property type="protein sequence ID" value="RBQ09927.1"/>
    <property type="molecule type" value="Genomic_DNA"/>
</dbReference>
<dbReference type="RefSeq" id="WP_113947862.1">
    <property type="nucleotide sequence ID" value="NZ_QNQU01000004.1"/>
</dbReference>
<dbReference type="Gene3D" id="2.60.120.10">
    <property type="entry name" value="Jelly Rolls"/>
    <property type="match status" value="1"/>
</dbReference>
<proteinExistence type="predicted"/>